<dbReference type="EMBL" id="CP032819">
    <property type="protein sequence ID" value="AZS31136.1"/>
    <property type="molecule type" value="Genomic_DNA"/>
</dbReference>
<evidence type="ECO:0000313" key="4">
    <source>
        <dbReference type="Proteomes" id="UP000270673"/>
    </source>
</evidence>
<sequence>MKRLLFLSFIGLFAQFLVSCYPGGADNVEEMDVAITNYDRNADFTKYTTFSLPDTIVYFVAKGETPNHEFDAQILQLVKDNFTQLGYTYIEPTSEADQQPSFIVTVSAFSNVNYYYGTDYWYNYWGWYPGWNWIWGPTWGPGWGPSYPWYPVTVYSYRSGSIVIDMIATDQEATTTKKVPVLWSGIADGLLQGSNQSIIDRMETTIDQCFIQSPYLKK</sequence>
<name>A0A3Q9IQ65_9BACT</name>
<protein>
    <submittedName>
        <fullName evidence="3">DUF4136 domain-containing protein</fullName>
    </submittedName>
</protein>
<dbReference type="Gene3D" id="3.30.160.670">
    <property type="match status" value="1"/>
</dbReference>
<evidence type="ECO:0000259" key="2">
    <source>
        <dbReference type="Pfam" id="PF13590"/>
    </source>
</evidence>
<proteinExistence type="predicted"/>
<feature type="domain" description="DUF4136" evidence="2">
    <location>
        <begin position="36"/>
        <end position="215"/>
    </location>
</feature>
<dbReference type="KEGG" id="buy:D8S85_17315"/>
<organism evidence="3 4">
    <name type="scientific">Butyricimonas faecalis</name>
    <dbReference type="NCBI Taxonomy" id="2093856"/>
    <lineage>
        <taxon>Bacteria</taxon>
        <taxon>Pseudomonadati</taxon>
        <taxon>Bacteroidota</taxon>
        <taxon>Bacteroidia</taxon>
        <taxon>Bacteroidales</taxon>
        <taxon>Odoribacteraceae</taxon>
        <taxon>Butyricimonas</taxon>
    </lineage>
</organism>
<dbReference type="Pfam" id="PF13590">
    <property type="entry name" value="DUF4136"/>
    <property type="match status" value="1"/>
</dbReference>
<feature type="signal peptide" evidence="1">
    <location>
        <begin position="1"/>
        <end position="24"/>
    </location>
</feature>
<reference evidence="3 4" key="1">
    <citation type="submission" date="2018-10" db="EMBL/GenBank/DDBJ databases">
        <title>Butyricimonas faecalis sp. nov., isolated from human faeces and emended description of the genus Butyricimonas.</title>
        <authorList>
            <person name="Le Roy T."/>
            <person name="Van der Smissen P."/>
            <person name="Paquot A."/>
            <person name="Delzenne N."/>
            <person name="Muccioli G."/>
            <person name="Collet J.-F."/>
            <person name="Cani P.D."/>
        </authorList>
    </citation>
    <scope>NUCLEOTIDE SEQUENCE [LARGE SCALE GENOMIC DNA]</scope>
    <source>
        <strain evidence="3 4">H184</strain>
    </source>
</reference>
<gene>
    <name evidence="3" type="ORF">D8S85_17315</name>
</gene>
<dbReference type="PROSITE" id="PS51257">
    <property type="entry name" value="PROKAR_LIPOPROTEIN"/>
    <property type="match status" value="1"/>
</dbReference>
<feature type="chain" id="PRO_5018631219" evidence="1">
    <location>
        <begin position="25"/>
        <end position="218"/>
    </location>
</feature>
<dbReference type="InterPro" id="IPR025411">
    <property type="entry name" value="DUF4136"/>
</dbReference>
<dbReference type="AlphaFoldDB" id="A0A3Q9IQ65"/>
<dbReference type="OrthoDB" id="677831at2"/>
<keyword evidence="1" id="KW-0732">Signal</keyword>
<keyword evidence="4" id="KW-1185">Reference proteome</keyword>
<dbReference type="Proteomes" id="UP000270673">
    <property type="component" value="Chromosome"/>
</dbReference>
<accession>A0A3Q9IQ65</accession>
<dbReference type="RefSeq" id="WP_106481533.1">
    <property type="nucleotide sequence ID" value="NZ_CP032819.1"/>
</dbReference>
<evidence type="ECO:0000313" key="3">
    <source>
        <dbReference type="EMBL" id="AZS31136.1"/>
    </source>
</evidence>
<evidence type="ECO:0000256" key="1">
    <source>
        <dbReference type="SAM" id="SignalP"/>
    </source>
</evidence>